<gene>
    <name evidence="3" type="ORF">CQA62_04500</name>
</gene>
<feature type="transmembrane region" description="Helical" evidence="1">
    <location>
        <begin position="15"/>
        <end position="36"/>
    </location>
</feature>
<keyword evidence="1" id="KW-0812">Transmembrane</keyword>
<feature type="domain" description="YhdP central" evidence="2">
    <location>
        <begin position="523"/>
        <end position="867"/>
    </location>
</feature>
<protein>
    <submittedName>
        <fullName evidence="3">DUF3971 domain-containing protein</fullName>
    </submittedName>
</protein>
<dbReference type="Proteomes" id="UP000257067">
    <property type="component" value="Unassembled WGS sequence"/>
</dbReference>
<dbReference type="RefSeq" id="WP_104724735.1">
    <property type="nucleotide sequence ID" value="NZ_FZNE01000004.1"/>
</dbReference>
<evidence type="ECO:0000259" key="2">
    <source>
        <dbReference type="Pfam" id="PF13116"/>
    </source>
</evidence>
<keyword evidence="1" id="KW-1133">Transmembrane helix</keyword>
<name>A0A3D8IVV0_9HELI</name>
<keyword evidence="1" id="KW-0472">Membrane</keyword>
<organism evidence="3 4">
    <name type="scientific">Helicobacter cholecystus</name>
    <dbReference type="NCBI Taxonomy" id="45498"/>
    <lineage>
        <taxon>Bacteria</taxon>
        <taxon>Pseudomonadati</taxon>
        <taxon>Campylobacterota</taxon>
        <taxon>Epsilonproteobacteria</taxon>
        <taxon>Campylobacterales</taxon>
        <taxon>Helicobacteraceae</taxon>
        <taxon>Helicobacter</taxon>
    </lineage>
</organism>
<comment type="caution">
    <text evidence="3">The sequence shown here is derived from an EMBL/GenBank/DDBJ whole genome shotgun (WGS) entry which is preliminary data.</text>
</comment>
<dbReference type="InterPro" id="IPR025263">
    <property type="entry name" value="YhdP_central"/>
</dbReference>
<accession>A0A3D8IVV0</accession>
<evidence type="ECO:0000313" key="4">
    <source>
        <dbReference type="Proteomes" id="UP000257067"/>
    </source>
</evidence>
<dbReference type="Pfam" id="PF13116">
    <property type="entry name" value="YhdP"/>
    <property type="match status" value="2"/>
</dbReference>
<evidence type="ECO:0000313" key="3">
    <source>
        <dbReference type="EMBL" id="RDU69096.1"/>
    </source>
</evidence>
<feature type="domain" description="YhdP central" evidence="2">
    <location>
        <begin position="225"/>
        <end position="400"/>
    </location>
</feature>
<dbReference type="OrthoDB" id="5332226at2"/>
<evidence type="ECO:0000256" key="1">
    <source>
        <dbReference type="SAM" id="Phobius"/>
    </source>
</evidence>
<keyword evidence="4" id="KW-1185">Reference proteome</keyword>
<dbReference type="EMBL" id="NXLU01000004">
    <property type="protein sequence ID" value="RDU69096.1"/>
    <property type="molecule type" value="Genomic_DNA"/>
</dbReference>
<reference evidence="3 4" key="1">
    <citation type="submission" date="2018-04" db="EMBL/GenBank/DDBJ databases">
        <title>Novel Campyloabacter and Helicobacter Species and Strains.</title>
        <authorList>
            <person name="Mannion A.J."/>
            <person name="Shen Z."/>
            <person name="Fox J.G."/>
        </authorList>
    </citation>
    <scope>NUCLEOTIDE SEQUENCE [LARGE SCALE GENOMIC DNA]</scope>
    <source>
        <strain evidence="3 4">ATCC 700242</strain>
    </source>
</reference>
<proteinExistence type="predicted"/>
<dbReference type="AlphaFoldDB" id="A0A3D8IVV0"/>
<sequence length="891" mass="100320">MQTLSKKKTPSKKSIILLFTFFLLIGGLFVALYRGISIQEFQIANFNFKGLYLKLDNKFILTLNQLKITQPSSTNTENFSIQDAIKWFHRSLVGMSYFKLLEIRNIILPDNQQASILYDGKRYELLFPSVVASFELEQTYTKIKLSIQKLLFSKLQINAMGKLEFLLDKNQINFALIANSIRPQMSPEEKLVIKGSSDLSILHLSAFSTLIHSLTPFEEEIKKIPALHTWLMQKASFKNIRIKNLFFSAPLNENFLPRLLKSLYAELILEEVSLKLQPNIPSITTPTLKVQFKDKNLGFYLTHPLYDDISLEGSYVELKHFDKNLTTEVHIKSQDAILDHRLHTLLRAYNIDFDITQTSSKMQTDLTLSFQSTPEELNVSAKGKFQAKDADFNFFGFPLATPTLNVMLDINPSESHIFVNDSKIATNQPDFTGLINCDIDLNEKKAKGKINLDFLKIHTQNSTSPLGQILALERSLTPQIDFSVDFFSTPKVSLPDFDTQITLGESTGILITDLAKITPYSNLLQYFGISKGEVALQTKDFQTFFIQAQLSNLKYPIFDKKWQPINEVNMTSKITPTKIYISSLDESMVFNFQDDLLQITFKNKNFNLDSIASSQIPLLSQISQNGSPDQTPLQESAQKKLENNFHLYMVAKDSEVEFKNLKIPTDEIIINMKNGGIKVDFTHKNGVANIDFYDGLIKFNADNFGGKFINTIAQKTIMEGGLFSAKGIYKNKTVRGEVQMQNTIFKNFATLQNVLALIDTIPSLIVFKKPGLGANGYEVSHGRIIFDLNDEFLGLKKINLVGSSIDVEGSGIINLKTKELNIALSISTIKALSEVLSKIPIVGYLLLGKEGKISTGVVIKGTLDHPKSEVSVAEDILSAPFKIIQRIFTGE</sequence>